<dbReference type="AlphaFoldDB" id="A0AAD1ZLS0"/>
<proteinExistence type="predicted"/>
<protein>
    <submittedName>
        <fullName evidence="1">Uncharacterized protein</fullName>
    </submittedName>
</protein>
<dbReference type="EMBL" id="OU503047">
    <property type="protein sequence ID" value="CAI9772112.1"/>
    <property type="molecule type" value="Genomic_DNA"/>
</dbReference>
<sequence length="103" mass="11538">MLKFSELTDDTIEIVLADDMAFLLPFSYGYNGAVLRIYQSKKSHPKVSLPPVVVEETTLPLLFKGSVVFAKATVLVENWLTAAIDVHMKRDNIFDGFMLVSTE</sequence>
<name>A0AAD1ZLS0_9LAMI</name>
<reference evidence="1" key="1">
    <citation type="submission" date="2023-05" db="EMBL/GenBank/DDBJ databases">
        <authorList>
            <person name="Huff M."/>
        </authorList>
    </citation>
    <scope>NUCLEOTIDE SEQUENCE</scope>
</reference>
<evidence type="ECO:0000313" key="2">
    <source>
        <dbReference type="Proteomes" id="UP000834106"/>
    </source>
</evidence>
<organism evidence="1 2">
    <name type="scientific">Fraxinus pennsylvanica</name>
    <dbReference type="NCBI Taxonomy" id="56036"/>
    <lineage>
        <taxon>Eukaryota</taxon>
        <taxon>Viridiplantae</taxon>
        <taxon>Streptophyta</taxon>
        <taxon>Embryophyta</taxon>
        <taxon>Tracheophyta</taxon>
        <taxon>Spermatophyta</taxon>
        <taxon>Magnoliopsida</taxon>
        <taxon>eudicotyledons</taxon>
        <taxon>Gunneridae</taxon>
        <taxon>Pentapetalae</taxon>
        <taxon>asterids</taxon>
        <taxon>lamiids</taxon>
        <taxon>Lamiales</taxon>
        <taxon>Oleaceae</taxon>
        <taxon>Oleeae</taxon>
        <taxon>Fraxinus</taxon>
    </lineage>
</organism>
<evidence type="ECO:0000313" key="1">
    <source>
        <dbReference type="EMBL" id="CAI9772112.1"/>
    </source>
</evidence>
<keyword evidence="2" id="KW-1185">Reference proteome</keyword>
<gene>
    <name evidence="1" type="ORF">FPE_LOCUS19542</name>
</gene>
<dbReference type="Proteomes" id="UP000834106">
    <property type="component" value="Chromosome 12"/>
</dbReference>
<accession>A0AAD1ZLS0</accession>